<organism evidence="10 11">
    <name type="scientific">Bosea spartocytisi</name>
    <dbReference type="NCBI Taxonomy" id="2773451"/>
    <lineage>
        <taxon>Bacteria</taxon>
        <taxon>Pseudomonadati</taxon>
        <taxon>Pseudomonadota</taxon>
        <taxon>Alphaproteobacteria</taxon>
        <taxon>Hyphomicrobiales</taxon>
        <taxon>Boseaceae</taxon>
        <taxon>Bosea</taxon>
    </lineage>
</organism>
<feature type="domain" description="TRAP C4-dicarboxylate transport system permease DctM subunit" evidence="9">
    <location>
        <begin position="11"/>
        <end position="435"/>
    </location>
</feature>
<protein>
    <submittedName>
        <fullName evidence="10">TRAP transporter large permease subunit</fullName>
    </submittedName>
</protein>
<feature type="transmembrane region" description="Helical" evidence="8">
    <location>
        <begin position="145"/>
        <end position="169"/>
    </location>
</feature>
<feature type="transmembrane region" description="Helical" evidence="8">
    <location>
        <begin position="284"/>
        <end position="312"/>
    </location>
</feature>
<evidence type="ECO:0000313" key="10">
    <source>
        <dbReference type="EMBL" id="MBD3847335.1"/>
    </source>
</evidence>
<comment type="caution">
    <text evidence="10">The sequence shown here is derived from an EMBL/GenBank/DDBJ whole genome shotgun (WGS) entry which is preliminary data.</text>
</comment>
<reference evidence="10" key="1">
    <citation type="submission" date="2020-09" db="EMBL/GenBank/DDBJ databases">
        <title>Bosea spartocytisi sp. nov. a root nodule endophyte of Spartocytisus supranubius in the high mountain ecosystem fo the Teide National Park (Canary Islands, Spain).</title>
        <authorList>
            <person name="Pulido-Suarez L."/>
            <person name="Peix A."/>
            <person name="Igual J.M."/>
            <person name="Socas-Perez N."/>
            <person name="Velazquez E."/>
            <person name="Flores-Felix J.D."/>
            <person name="Leon-Barrios M."/>
        </authorList>
    </citation>
    <scope>NUCLEOTIDE SEQUENCE</scope>
    <source>
        <strain evidence="10">SSUT16</strain>
    </source>
</reference>
<dbReference type="PANTHER" id="PTHR33362">
    <property type="entry name" value="SIALIC ACID TRAP TRANSPORTER PERMEASE PROTEIN SIAT-RELATED"/>
    <property type="match status" value="1"/>
</dbReference>
<dbReference type="InterPro" id="IPR010656">
    <property type="entry name" value="DctM"/>
</dbReference>
<keyword evidence="3 7" id="KW-0997">Cell inner membrane</keyword>
<dbReference type="GO" id="GO:0022857">
    <property type="term" value="F:transmembrane transporter activity"/>
    <property type="evidence" value="ECO:0007669"/>
    <property type="project" value="UniProtKB-UniRule"/>
</dbReference>
<evidence type="ECO:0000256" key="4">
    <source>
        <dbReference type="ARBA" id="ARBA00022692"/>
    </source>
</evidence>
<proteinExistence type="predicted"/>
<dbReference type="GO" id="GO:0005886">
    <property type="term" value="C:plasma membrane"/>
    <property type="evidence" value="ECO:0007669"/>
    <property type="project" value="UniProtKB-SubCell"/>
</dbReference>
<name>A0A927EB26_9HYPH</name>
<accession>A0A927EB26</accession>
<evidence type="ECO:0000259" key="9">
    <source>
        <dbReference type="Pfam" id="PF06808"/>
    </source>
</evidence>
<evidence type="ECO:0000256" key="2">
    <source>
        <dbReference type="ARBA" id="ARBA00022475"/>
    </source>
</evidence>
<dbReference type="EMBL" id="JACXWY010000010">
    <property type="protein sequence ID" value="MBD3847335.1"/>
    <property type="molecule type" value="Genomic_DNA"/>
</dbReference>
<feature type="transmembrane region" description="Helical" evidence="8">
    <location>
        <begin position="230"/>
        <end position="250"/>
    </location>
</feature>
<evidence type="ECO:0000256" key="3">
    <source>
        <dbReference type="ARBA" id="ARBA00022519"/>
    </source>
</evidence>
<keyword evidence="2" id="KW-1003">Cell membrane</keyword>
<feature type="transmembrane region" description="Helical" evidence="8">
    <location>
        <begin position="104"/>
        <end position="133"/>
    </location>
</feature>
<keyword evidence="5 8" id="KW-1133">Transmembrane helix</keyword>
<keyword evidence="7" id="KW-0813">Transport</keyword>
<evidence type="ECO:0000256" key="7">
    <source>
        <dbReference type="RuleBase" id="RU369079"/>
    </source>
</evidence>
<dbReference type="Proteomes" id="UP000619295">
    <property type="component" value="Unassembled WGS sequence"/>
</dbReference>
<dbReference type="AlphaFoldDB" id="A0A927EB26"/>
<keyword evidence="4 8" id="KW-0812">Transmembrane</keyword>
<feature type="transmembrane region" description="Helical" evidence="8">
    <location>
        <begin position="37"/>
        <end position="55"/>
    </location>
</feature>
<evidence type="ECO:0000256" key="5">
    <source>
        <dbReference type="ARBA" id="ARBA00022989"/>
    </source>
</evidence>
<dbReference type="InterPro" id="IPR004681">
    <property type="entry name" value="TRAP_DctM"/>
</dbReference>
<gene>
    <name evidence="10" type="ORF">IED13_16640</name>
</gene>
<evidence type="ECO:0000313" key="11">
    <source>
        <dbReference type="Proteomes" id="UP000619295"/>
    </source>
</evidence>
<keyword evidence="11" id="KW-1185">Reference proteome</keyword>
<feature type="transmembrane region" description="Helical" evidence="8">
    <location>
        <begin position="411"/>
        <end position="437"/>
    </location>
</feature>
<comment type="function">
    <text evidence="7">Part of the tripartite ATP-independent periplasmic (TRAP) transport system.</text>
</comment>
<dbReference type="PANTHER" id="PTHR33362:SF7">
    <property type="entry name" value="SLL1103 PROTEIN"/>
    <property type="match status" value="1"/>
</dbReference>
<evidence type="ECO:0000256" key="6">
    <source>
        <dbReference type="ARBA" id="ARBA00023136"/>
    </source>
</evidence>
<comment type="subcellular location">
    <subcellularLocation>
        <location evidence="1 7">Cell inner membrane</location>
        <topology evidence="1 7">Multi-pass membrane protein</topology>
    </subcellularLocation>
</comment>
<feature type="transmembrane region" description="Helical" evidence="8">
    <location>
        <begin position="67"/>
        <end position="84"/>
    </location>
</feature>
<evidence type="ECO:0000256" key="1">
    <source>
        <dbReference type="ARBA" id="ARBA00004429"/>
    </source>
</evidence>
<sequence length="464" mass="48863">MTAEPLAPAMLGALVVVLLAGFPVAFSLAAVAGVFGAFGVLSGAFPLSFLSAMYFRVLGMFNNDNLLAIPLLVLMGLILERTGIAEDMLLALNRLFRKLPGGLAYAVIIVGMVLSPIVGFVSASVIALGLISLPVMIRAGYDSRLATGVVAASGTLAQVVPPSLVLIVLAEQLEVSLVDIYRGALLPSIALVALYMFYIFALTAWKPFLAPPVLDTSWTARTDWRSRLRLLLDGALPIGLVVCVLASVAFGVATPSEAGAIGVSAALALALAKRRLKLAGLKQALVAAGVLCSNVVFLLIGASFFTLVFRGFNGHLMIEALFQHIPAGQLGFVLAVNAAVFGLAFFLDFFEIAFIVLPLIAPIAHTAGVDVVWLAVLLAINLQTSFMHPPFGIALYNLRSVTPASIKTVSIYWGAVPFVLIQALTVVLLILFPALVLRNIAPPPSGGELNIELPPLVLPEPVLR</sequence>
<feature type="transmembrane region" description="Helical" evidence="8">
    <location>
        <begin position="189"/>
        <end position="209"/>
    </location>
</feature>
<dbReference type="RefSeq" id="WP_191124822.1">
    <property type="nucleotide sequence ID" value="NZ_JACXWY010000010.1"/>
</dbReference>
<feature type="transmembrane region" description="Helical" evidence="8">
    <location>
        <begin position="332"/>
        <end position="359"/>
    </location>
</feature>
<keyword evidence="6 8" id="KW-0472">Membrane</keyword>
<evidence type="ECO:0000256" key="8">
    <source>
        <dbReference type="SAM" id="Phobius"/>
    </source>
</evidence>
<dbReference type="Pfam" id="PF06808">
    <property type="entry name" value="DctM"/>
    <property type="match status" value="1"/>
</dbReference>